<proteinExistence type="predicted"/>
<sequence length="179" mass="20772">MFDFGIITIEKFQKTGGSSGGSFYATESQGFKKKFQFLKIKNQGLKPQSRTFTNRGQLRRLVMRKTECRQIFILNGKLRKIFDDVYQLFSDQQKSVPNLDQVCIISHKCGSRAQMNDPFRQRSGIAIGMHMRHHVVPEFFFVFRRFRKVDVFGLFFQLGNLVVGNLKTQVLLDFGECDP</sequence>
<organism evidence="1">
    <name type="scientific">bioreactor metagenome</name>
    <dbReference type="NCBI Taxonomy" id="1076179"/>
    <lineage>
        <taxon>unclassified sequences</taxon>
        <taxon>metagenomes</taxon>
        <taxon>ecological metagenomes</taxon>
    </lineage>
</organism>
<accession>A0A645GB88</accession>
<gene>
    <name evidence="1" type="ORF">SDC9_170630</name>
</gene>
<dbReference type="AlphaFoldDB" id="A0A645GB88"/>
<name>A0A645GB88_9ZZZZ</name>
<reference evidence="1" key="1">
    <citation type="submission" date="2019-08" db="EMBL/GenBank/DDBJ databases">
        <authorList>
            <person name="Kucharzyk K."/>
            <person name="Murdoch R.W."/>
            <person name="Higgins S."/>
            <person name="Loffler F."/>
        </authorList>
    </citation>
    <scope>NUCLEOTIDE SEQUENCE</scope>
</reference>
<evidence type="ECO:0000313" key="1">
    <source>
        <dbReference type="EMBL" id="MPN23242.1"/>
    </source>
</evidence>
<protein>
    <submittedName>
        <fullName evidence="1">Uncharacterized protein</fullName>
    </submittedName>
</protein>
<comment type="caution">
    <text evidence="1">The sequence shown here is derived from an EMBL/GenBank/DDBJ whole genome shotgun (WGS) entry which is preliminary data.</text>
</comment>
<dbReference type="EMBL" id="VSSQ01071695">
    <property type="protein sequence ID" value="MPN23242.1"/>
    <property type="molecule type" value="Genomic_DNA"/>
</dbReference>